<feature type="binding site" evidence="2">
    <location>
        <position position="102"/>
    </location>
    <ligand>
        <name>Fe cation</name>
        <dbReference type="ChEBI" id="CHEBI:24875"/>
    </ligand>
</feature>
<dbReference type="Pfam" id="PF02678">
    <property type="entry name" value="Pirin"/>
    <property type="match status" value="1"/>
</dbReference>
<evidence type="ECO:0000259" key="5">
    <source>
        <dbReference type="Pfam" id="PF05726"/>
    </source>
</evidence>
<dbReference type="Gene3D" id="2.60.120.10">
    <property type="entry name" value="Jelly Rolls"/>
    <property type="match status" value="2"/>
</dbReference>
<dbReference type="SUPFAM" id="SSF51182">
    <property type="entry name" value="RmlC-like cupins"/>
    <property type="match status" value="1"/>
</dbReference>
<sequence length="296" mass="31949">MDKFVRVSPVVAGHDMTICTAFCAKHFSEESFGGLVDPVVMLDHFHMTRPTFAVHPHAGISAVTYVFEDATGPHVNYDSLGNQGPINPGALHWFAAGRGAVHTEQPEGDEQHVHALQIFVNLPASKKFDAPYAVHVEPHEIPEIETPGVRVRVVSGSSNGVSADHTLRLPEPFTLLDAFLSRSSAFRHELLRGWSAMIYAVSGALQIEVGGEARQLKAGEAIGVALDEDAAQSTAAIQFASTEGSHFVVLSGPTLDEPIAKHGPFVMNTREQLEDRVRAFQNGEFGQVAMAQSARP</sequence>
<feature type="domain" description="Pirin C-terminal" evidence="5">
    <location>
        <begin position="176"/>
        <end position="286"/>
    </location>
</feature>
<comment type="similarity">
    <text evidence="1 3">Belongs to the pirin family.</text>
</comment>
<feature type="domain" description="Pirin N-terminal" evidence="4">
    <location>
        <begin position="36"/>
        <end position="120"/>
    </location>
</feature>
<dbReference type="InterPro" id="IPR008778">
    <property type="entry name" value="Pirin_C_dom"/>
</dbReference>
<dbReference type="InterPro" id="IPR014710">
    <property type="entry name" value="RmlC-like_jellyroll"/>
</dbReference>
<dbReference type="PANTHER" id="PTHR13903:SF8">
    <property type="entry name" value="PIRIN"/>
    <property type="match status" value="1"/>
</dbReference>
<reference evidence="6 7" key="1">
    <citation type="submission" date="2016-10" db="EMBL/GenBank/DDBJ databases">
        <authorList>
            <person name="de Groot N.N."/>
        </authorList>
    </citation>
    <scope>NUCLEOTIDE SEQUENCE [LARGE SCALE GENOMIC DNA]</scope>
    <source>
        <strain evidence="6 7">LMG 23650</strain>
    </source>
</reference>
<dbReference type="InterPro" id="IPR011051">
    <property type="entry name" value="RmlC_Cupin_sf"/>
</dbReference>
<dbReference type="AlphaFoldDB" id="A0A1I3ELG6"/>
<dbReference type="Pfam" id="PF05726">
    <property type="entry name" value="Pirin_C"/>
    <property type="match status" value="1"/>
</dbReference>
<gene>
    <name evidence="6" type="ORF">SAMN05192543_101944</name>
</gene>
<dbReference type="PANTHER" id="PTHR13903">
    <property type="entry name" value="PIRIN-RELATED"/>
    <property type="match status" value="1"/>
</dbReference>
<evidence type="ECO:0000313" key="6">
    <source>
        <dbReference type="EMBL" id="SFH99718.1"/>
    </source>
</evidence>
<dbReference type="CDD" id="cd02247">
    <property type="entry name" value="cupin_pirin_C"/>
    <property type="match status" value="1"/>
</dbReference>
<evidence type="ECO:0000256" key="3">
    <source>
        <dbReference type="RuleBase" id="RU003457"/>
    </source>
</evidence>
<name>A0A1I3ELG6_9BURK</name>
<dbReference type="InterPro" id="IPR012093">
    <property type="entry name" value="Pirin"/>
</dbReference>
<protein>
    <recommendedName>
        <fullName evidence="8">Redox-sensitive bicupin YhaK, pirin superfamily</fullName>
    </recommendedName>
</protein>
<evidence type="ECO:0000313" key="7">
    <source>
        <dbReference type="Proteomes" id="UP000199548"/>
    </source>
</evidence>
<feature type="binding site" evidence="2">
    <location>
        <position position="57"/>
    </location>
    <ligand>
        <name>Fe cation</name>
        <dbReference type="ChEBI" id="CHEBI:24875"/>
    </ligand>
</feature>
<evidence type="ECO:0000256" key="2">
    <source>
        <dbReference type="PIRSR" id="PIRSR006232-1"/>
    </source>
</evidence>
<dbReference type="GO" id="GO:0046872">
    <property type="term" value="F:metal ion binding"/>
    <property type="evidence" value="ECO:0007669"/>
    <property type="project" value="UniProtKB-KW"/>
</dbReference>
<dbReference type="EMBL" id="FOQU01000001">
    <property type="protein sequence ID" value="SFH99718.1"/>
    <property type="molecule type" value="Genomic_DNA"/>
</dbReference>
<organism evidence="6 7">
    <name type="scientific">Paraburkholderia megapolitana</name>
    <dbReference type="NCBI Taxonomy" id="420953"/>
    <lineage>
        <taxon>Bacteria</taxon>
        <taxon>Pseudomonadati</taxon>
        <taxon>Pseudomonadota</taxon>
        <taxon>Betaproteobacteria</taxon>
        <taxon>Burkholderiales</taxon>
        <taxon>Burkholderiaceae</taxon>
        <taxon>Paraburkholderia</taxon>
    </lineage>
</organism>
<proteinExistence type="inferred from homology"/>
<evidence type="ECO:0008006" key="8">
    <source>
        <dbReference type="Google" id="ProtNLM"/>
    </source>
</evidence>
<feature type="binding site" evidence="2">
    <location>
        <position position="55"/>
    </location>
    <ligand>
        <name>Fe cation</name>
        <dbReference type="ChEBI" id="CHEBI:24875"/>
    </ligand>
</feature>
<evidence type="ECO:0000259" key="4">
    <source>
        <dbReference type="Pfam" id="PF02678"/>
    </source>
</evidence>
<dbReference type="STRING" id="420953.SAMN05192543_101944"/>
<accession>A0A1I3ELG6</accession>
<dbReference type="PIRSF" id="PIRSF006232">
    <property type="entry name" value="Pirin"/>
    <property type="match status" value="1"/>
</dbReference>
<dbReference type="RefSeq" id="WP_091008057.1">
    <property type="nucleotide sequence ID" value="NZ_CP041743.1"/>
</dbReference>
<comment type="cofactor">
    <cofactor evidence="2">
        <name>Fe cation</name>
        <dbReference type="ChEBI" id="CHEBI:24875"/>
    </cofactor>
    <text evidence="2">Binds 1 Fe cation per subunit.</text>
</comment>
<dbReference type="OrthoDB" id="321327at2"/>
<dbReference type="InterPro" id="IPR003829">
    <property type="entry name" value="Pirin_N_dom"/>
</dbReference>
<keyword evidence="2" id="KW-0479">Metal-binding</keyword>
<feature type="binding site" evidence="2">
    <location>
        <position position="104"/>
    </location>
    <ligand>
        <name>Fe cation</name>
        <dbReference type="ChEBI" id="CHEBI:24875"/>
    </ligand>
</feature>
<evidence type="ECO:0000256" key="1">
    <source>
        <dbReference type="ARBA" id="ARBA00008416"/>
    </source>
</evidence>
<dbReference type="Proteomes" id="UP000199548">
    <property type="component" value="Unassembled WGS sequence"/>
</dbReference>
<keyword evidence="7" id="KW-1185">Reference proteome</keyword>
<keyword evidence="2" id="KW-0408">Iron</keyword>